<dbReference type="InterPro" id="IPR012337">
    <property type="entry name" value="RNaseH-like_sf"/>
</dbReference>
<accession>A0A815E867</accession>
<feature type="compositionally biased region" description="Polar residues" evidence="1">
    <location>
        <begin position="268"/>
        <end position="284"/>
    </location>
</feature>
<dbReference type="Proteomes" id="UP000663870">
    <property type="component" value="Unassembled WGS sequence"/>
</dbReference>
<reference evidence="3" key="1">
    <citation type="submission" date="2021-02" db="EMBL/GenBank/DDBJ databases">
        <authorList>
            <person name="Nowell W R."/>
        </authorList>
    </citation>
    <scope>NUCLEOTIDE SEQUENCE</scope>
</reference>
<evidence type="ECO:0000313" key="4">
    <source>
        <dbReference type="Proteomes" id="UP000663870"/>
    </source>
</evidence>
<dbReference type="AlphaFoldDB" id="A0A815E867"/>
<sequence length="391" mass="46080">MSTQPEKKEKKKTILGVLQGGMMNRMRQNMWLYHLVFINRTTTERTLIKVNNIITNSKLFTLDTESTSILHQPNKSSLIQIQIIQSEYSSIILIVEVCHLPSPDQPPFTLIKILFDLLFQPDKKIYIWGEIDELIKFTRYQLFTSNQIYLSRNINVQTKFKNYWSDTYLHQSASSSNDAVAFELHRWIDKRLTRQPFDIGLDPSLQHLNDKQMEYRQSLCNYAANDCDAIYQLIINTNIINEQDPDNTTSSITPTNYELEITTDDNDQINNQESPLPSINTSTNEPEHKQLSQEEKKKIHNRSCTIKQRRRYYQHEIIIKNIDKRFKIREIKDILKLKNISFFAVNISISSTTNKRKLYIGIRDPSKLSSYKIQTEGLFTRNHYEAFRREK</sequence>
<dbReference type="EMBL" id="CAJNOH010000682">
    <property type="protein sequence ID" value="CAF1102795.1"/>
    <property type="molecule type" value="Genomic_DNA"/>
</dbReference>
<dbReference type="EMBL" id="CAJNOL010001189">
    <property type="protein sequence ID" value="CAF1308177.1"/>
    <property type="molecule type" value="Genomic_DNA"/>
</dbReference>
<organism evidence="3 4">
    <name type="scientific">Rotaria sordida</name>
    <dbReference type="NCBI Taxonomy" id="392033"/>
    <lineage>
        <taxon>Eukaryota</taxon>
        <taxon>Metazoa</taxon>
        <taxon>Spiralia</taxon>
        <taxon>Gnathifera</taxon>
        <taxon>Rotifera</taxon>
        <taxon>Eurotatoria</taxon>
        <taxon>Bdelloidea</taxon>
        <taxon>Philodinida</taxon>
        <taxon>Philodinidae</taxon>
        <taxon>Rotaria</taxon>
    </lineage>
</organism>
<name>A0A815E867_9BILA</name>
<protein>
    <submittedName>
        <fullName evidence="3">Uncharacterized protein</fullName>
    </submittedName>
</protein>
<evidence type="ECO:0000313" key="2">
    <source>
        <dbReference type="EMBL" id="CAF1102795.1"/>
    </source>
</evidence>
<feature type="region of interest" description="Disordered" evidence="1">
    <location>
        <begin position="267"/>
        <end position="300"/>
    </location>
</feature>
<dbReference type="Proteomes" id="UP000663854">
    <property type="component" value="Unassembled WGS sequence"/>
</dbReference>
<dbReference type="SUPFAM" id="SSF53098">
    <property type="entry name" value="Ribonuclease H-like"/>
    <property type="match status" value="1"/>
</dbReference>
<comment type="caution">
    <text evidence="3">The sequence shown here is derived from an EMBL/GenBank/DDBJ whole genome shotgun (WGS) entry which is preliminary data.</text>
</comment>
<gene>
    <name evidence="3" type="ORF">JXQ802_LOCUS29868</name>
    <name evidence="2" type="ORF">PYM288_LOCUS19767</name>
</gene>
<proteinExistence type="predicted"/>
<evidence type="ECO:0000313" key="3">
    <source>
        <dbReference type="EMBL" id="CAF1308177.1"/>
    </source>
</evidence>
<keyword evidence="4" id="KW-1185">Reference proteome</keyword>
<feature type="compositionally biased region" description="Basic and acidic residues" evidence="1">
    <location>
        <begin position="285"/>
        <end position="297"/>
    </location>
</feature>
<evidence type="ECO:0000256" key="1">
    <source>
        <dbReference type="SAM" id="MobiDB-lite"/>
    </source>
</evidence>